<sequence>MSLFYGNRTTTEEKKSPKSSRKLNFTRFLGQLAAILENPNLKSLQWDETGDAVLVNVKLYEEEIEMLGEFLPELRNFRSISMLHGLLCTFGFKKKVAKLPQHAPDQESLGRACGLRARAAAFGA</sequence>
<protein>
    <recommendedName>
        <fullName evidence="3">HSF-type DNA-binding domain-containing protein</fullName>
    </recommendedName>
</protein>
<comment type="caution">
    <text evidence="1">The sequence shown here is derived from an EMBL/GenBank/DDBJ whole genome shotgun (WGS) entry which is preliminary data.</text>
</comment>
<proteinExistence type="predicted"/>
<dbReference type="Proteomes" id="UP001066276">
    <property type="component" value="Chromosome 12"/>
</dbReference>
<organism evidence="1 2">
    <name type="scientific">Pleurodeles waltl</name>
    <name type="common">Iberian ribbed newt</name>
    <dbReference type="NCBI Taxonomy" id="8319"/>
    <lineage>
        <taxon>Eukaryota</taxon>
        <taxon>Metazoa</taxon>
        <taxon>Chordata</taxon>
        <taxon>Craniata</taxon>
        <taxon>Vertebrata</taxon>
        <taxon>Euteleostomi</taxon>
        <taxon>Amphibia</taxon>
        <taxon>Batrachia</taxon>
        <taxon>Caudata</taxon>
        <taxon>Salamandroidea</taxon>
        <taxon>Salamandridae</taxon>
        <taxon>Pleurodelinae</taxon>
        <taxon>Pleurodeles</taxon>
    </lineage>
</organism>
<accession>A0AAV7L036</accession>
<reference evidence="1" key="1">
    <citation type="journal article" date="2022" name="bioRxiv">
        <title>Sequencing and chromosome-scale assembly of the giantPleurodeles waltlgenome.</title>
        <authorList>
            <person name="Brown T."/>
            <person name="Elewa A."/>
            <person name="Iarovenko S."/>
            <person name="Subramanian E."/>
            <person name="Araus A.J."/>
            <person name="Petzold A."/>
            <person name="Susuki M."/>
            <person name="Suzuki K.-i.T."/>
            <person name="Hayashi T."/>
            <person name="Toyoda A."/>
            <person name="Oliveira C."/>
            <person name="Osipova E."/>
            <person name="Leigh N.D."/>
            <person name="Simon A."/>
            <person name="Yun M.H."/>
        </authorList>
    </citation>
    <scope>NUCLEOTIDE SEQUENCE</scope>
    <source>
        <strain evidence="1">20211129_DDA</strain>
        <tissue evidence="1">Liver</tissue>
    </source>
</reference>
<evidence type="ECO:0000313" key="1">
    <source>
        <dbReference type="EMBL" id="KAJ1081838.1"/>
    </source>
</evidence>
<dbReference type="AlphaFoldDB" id="A0AAV7L036"/>
<evidence type="ECO:0000313" key="2">
    <source>
        <dbReference type="Proteomes" id="UP001066276"/>
    </source>
</evidence>
<evidence type="ECO:0008006" key="3">
    <source>
        <dbReference type="Google" id="ProtNLM"/>
    </source>
</evidence>
<name>A0AAV7L036_PLEWA</name>
<keyword evidence="2" id="KW-1185">Reference proteome</keyword>
<dbReference type="EMBL" id="JANPWB010000016">
    <property type="protein sequence ID" value="KAJ1081838.1"/>
    <property type="molecule type" value="Genomic_DNA"/>
</dbReference>
<gene>
    <name evidence="1" type="ORF">NDU88_002011</name>
</gene>